<dbReference type="SMART" id="SM00429">
    <property type="entry name" value="IPT"/>
    <property type="match status" value="5"/>
</dbReference>
<feature type="domain" description="IPT/TIG" evidence="3">
    <location>
        <begin position="295"/>
        <end position="379"/>
    </location>
</feature>
<dbReference type="InterPro" id="IPR013783">
    <property type="entry name" value="Ig-like_fold"/>
</dbReference>
<dbReference type="GO" id="GO:0006508">
    <property type="term" value="P:proteolysis"/>
    <property type="evidence" value="ECO:0007669"/>
    <property type="project" value="InterPro"/>
</dbReference>
<feature type="domain" description="IPT/TIG" evidence="3">
    <location>
        <begin position="382"/>
        <end position="463"/>
    </location>
</feature>
<dbReference type="RefSeq" id="WP_213001556.1">
    <property type="nucleotide sequence ID" value="NZ_BAAATW010000001.1"/>
</dbReference>
<reference evidence="5" key="1">
    <citation type="submission" date="2021-03" db="EMBL/GenBank/DDBJ databases">
        <title>Whole genome shotgun sequence of Actinoplanes consettensis NBRC 14913.</title>
        <authorList>
            <person name="Komaki H."/>
            <person name="Tamura T."/>
        </authorList>
    </citation>
    <scope>NUCLEOTIDE SEQUENCE</scope>
    <source>
        <strain evidence="5">NBRC 14913</strain>
    </source>
</reference>
<evidence type="ECO:0000256" key="2">
    <source>
        <dbReference type="SAM" id="SignalP"/>
    </source>
</evidence>
<keyword evidence="6" id="KW-1185">Reference proteome</keyword>
<name>A0A919SYQ8_9ACTN</name>
<dbReference type="SUPFAM" id="SSF81296">
    <property type="entry name" value="E set domains"/>
    <property type="match status" value="5"/>
</dbReference>
<dbReference type="Gene3D" id="3.90.70.10">
    <property type="entry name" value="Cysteine proteinases"/>
    <property type="match status" value="1"/>
</dbReference>
<dbReference type="CDD" id="cd00102">
    <property type="entry name" value="IPT"/>
    <property type="match status" value="2"/>
</dbReference>
<dbReference type="InterPro" id="IPR000668">
    <property type="entry name" value="Peptidase_C1A_C"/>
</dbReference>
<dbReference type="InterPro" id="IPR002909">
    <property type="entry name" value="IPT_dom"/>
</dbReference>
<keyword evidence="1 2" id="KW-0732">Signal</keyword>
<dbReference type="EMBL" id="BOQP01000043">
    <property type="protein sequence ID" value="GIM80489.1"/>
    <property type="molecule type" value="Genomic_DNA"/>
</dbReference>
<dbReference type="InterPro" id="IPR052387">
    <property type="entry name" value="Fibrocystin"/>
</dbReference>
<dbReference type="Proteomes" id="UP000680865">
    <property type="component" value="Unassembled WGS sequence"/>
</dbReference>
<feature type="domain" description="IPT/TIG" evidence="3">
    <location>
        <begin position="551"/>
        <end position="632"/>
    </location>
</feature>
<dbReference type="CDD" id="cd02619">
    <property type="entry name" value="Peptidase_C1"/>
    <property type="match status" value="1"/>
</dbReference>
<dbReference type="CDD" id="cd00603">
    <property type="entry name" value="IPT_PCSR"/>
    <property type="match status" value="1"/>
</dbReference>
<dbReference type="SMART" id="SM00645">
    <property type="entry name" value="Pept_C1"/>
    <property type="match status" value="1"/>
</dbReference>
<dbReference type="AlphaFoldDB" id="A0A919SYQ8"/>
<proteinExistence type="predicted"/>
<feature type="domain" description="Peptidase C1A papain C-terminal" evidence="4">
    <location>
        <begin position="67"/>
        <end position="280"/>
    </location>
</feature>
<dbReference type="PANTHER" id="PTHR46769">
    <property type="entry name" value="POLYCYSTIC KIDNEY AND HEPATIC DISEASE 1 (AUTOSOMAL RECESSIVE)-LIKE 1"/>
    <property type="match status" value="1"/>
</dbReference>
<feature type="chain" id="PRO_5037778864" description="IPT/TIG domain-containing protein" evidence="2">
    <location>
        <begin position="35"/>
        <end position="717"/>
    </location>
</feature>
<dbReference type="PANTHER" id="PTHR46769:SF2">
    <property type="entry name" value="FIBROCYSTIN-L ISOFORM 2 PRECURSOR-RELATED"/>
    <property type="match status" value="1"/>
</dbReference>
<dbReference type="SUPFAM" id="SSF54001">
    <property type="entry name" value="Cysteine proteinases"/>
    <property type="match status" value="1"/>
</dbReference>
<accession>A0A919SYQ8</accession>
<evidence type="ECO:0000313" key="5">
    <source>
        <dbReference type="EMBL" id="GIM80489.1"/>
    </source>
</evidence>
<dbReference type="Pfam" id="PF01833">
    <property type="entry name" value="TIG"/>
    <property type="match status" value="5"/>
</dbReference>
<evidence type="ECO:0000313" key="6">
    <source>
        <dbReference type="Proteomes" id="UP000680865"/>
    </source>
</evidence>
<feature type="domain" description="IPT/TIG" evidence="3">
    <location>
        <begin position="636"/>
        <end position="717"/>
    </location>
</feature>
<dbReference type="Gene3D" id="2.60.40.10">
    <property type="entry name" value="Immunoglobulins"/>
    <property type="match status" value="5"/>
</dbReference>
<dbReference type="InterPro" id="IPR038765">
    <property type="entry name" value="Papain-like_cys_pep_sf"/>
</dbReference>
<dbReference type="Pfam" id="PF00112">
    <property type="entry name" value="Peptidase_C1"/>
    <property type="match status" value="1"/>
</dbReference>
<evidence type="ECO:0000259" key="4">
    <source>
        <dbReference type="SMART" id="SM00645"/>
    </source>
</evidence>
<evidence type="ECO:0000259" key="3">
    <source>
        <dbReference type="SMART" id="SM00429"/>
    </source>
</evidence>
<dbReference type="InterPro" id="IPR014756">
    <property type="entry name" value="Ig_E-set"/>
</dbReference>
<dbReference type="GO" id="GO:0005975">
    <property type="term" value="P:carbohydrate metabolic process"/>
    <property type="evidence" value="ECO:0007669"/>
    <property type="project" value="UniProtKB-ARBA"/>
</dbReference>
<organism evidence="5 6">
    <name type="scientific">Winogradskya consettensis</name>
    <dbReference type="NCBI Taxonomy" id="113560"/>
    <lineage>
        <taxon>Bacteria</taxon>
        <taxon>Bacillati</taxon>
        <taxon>Actinomycetota</taxon>
        <taxon>Actinomycetes</taxon>
        <taxon>Micromonosporales</taxon>
        <taxon>Micromonosporaceae</taxon>
        <taxon>Winogradskya</taxon>
    </lineage>
</organism>
<evidence type="ECO:0000256" key="1">
    <source>
        <dbReference type="ARBA" id="ARBA00022729"/>
    </source>
</evidence>
<comment type="caution">
    <text evidence="5">The sequence shown here is derived from an EMBL/GenBank/DDBJ whole genome shotgun (WGS) entry which is preliminary data.</text>
</comment>
<feature type="domain" description="IPT/TIG" evidence="3">
    <location>
        <begin position="467"/>
        <end position="547"/>
    </location>
</feature>
<feature type="signal peptide" evidence="2">
    <location>
        <begin position="1"/>
        <end position="34"/>
    </location>
</feature>
<sequence length="717" mass="72634">MRLTPHALNRSRLVLAAAVLTALPALLPALPAEAATRTRTYPHAVGDLLPGPGRTVARVGLRAQEVLPASVDLREYAPAVGDQGQIGACVAWSIGYSIMGYWSNRTNGSGAPYAPLYMYMTNVAKGGAPKSGLIADYVLANAKSTGIDTQDDYWQGTTNWQSAPTQAEMDNAKNYKVSTFTRLFNGNNQGAGAQSAIMQALASGTPVAMGMPVYQDFMYLRTHSLYSTTTGSNLGGHMVAVYGYDAQGIYIRNSWGPYWGNGGDAKISWAFVTKQATSAFAVGGITTPSTPLALPPTVAALSVNKAARGTAVTITGSGLSSATSVKFGDTEASFTPTVVGGVTKLIATAPAHATGPVDVTVTNSTGTSAVSTASKFTYVPPAPGVGTLDPAAVTTIGGQTVTLTGTDLTGVTSVKIGTMTAPAKVLSPTSLTFTTPVRPAGTYPVTVTNTYGTSNPAGQLTYALPPAPVVTAVTPATGPTYKTTPVVLTGTDFGGATKVTADGKQISFTKVSGTQLKLILPVHAAGPVDVVITTPGGVSTGGSFTYAAPPTPVISTLAPDNGLTNARTPLVVTGSAFTDSTKVTVGGVVTPYTKVSDTQLKLTLPIHAAGPVDIQVTTPGGTSAAGTAFTYNAPPLPAITSLSVTTGSAKTATPVTITGTGFAGVTKVMLGTATLGFTKISDTQLKVSIPARAAGTSAPMTVTTPGGTSVGVTFTFA</sequence>
<evidence type="ECO:0008006" key="7">
    <source>
        <dbReference type="Google" id="ProtNLM"/>
    </source>
</evidence>
<protein>
    <recommendedName>
        <fullName evidence="7">IPT/TIG domain-containing protein</fullName>
    </recommendedName>
</protein>
<dbReference type="GO" id="GO:0008234">
    <property type="term" value="F:cysteine-type peptidase activity"/>
    <property type="evidence" value="ECO:0007669"/>
    <property type="project" value="InterPro"/>
</dbReference>
<gene>
    <name evidence="5" type="ORF">Aco04nite_70990</name>
</gene>